<evidence type="ECO:0000256" key="3">
    <source>
        <dbReference type="ARBA" id="ARBA00023136"/>
    </source>
</evidence>
<accession>S8D9B9</accession>
<dbReference type="InterPro" id="IPR002110">
    <property type="entry name" value="Ankyrin_rpt"/>
</dbReference>
<organism evidence="7 8">
    <name type="scientific">Genlisea aurea</name>
    <dbReference type="NCBI Taxonomy" id="192259"/>
    <lineage>
        <taxon>Eukaryota</taxon>
        <taxon>Viridiplantae</taxon>
        <taxon>Streptophyta</taxon>
        <taxon>Embryophyta</taxon>
        <taxon>Tracheophyta</taxon>
        <taxon>Spermatophyta</taxon>
        <taxon>Magnoliopsida</taxon>
        <taxon>eudicotyledons</taxon>
        <taxon>Gunneridae</taxon>
        <taxon>Pentapetalae</taxon>
        <taxon>asterids</taxon>
        <taxon>lamiids</taxon>
        <taxon>Lamiales</taxon>
        <taxon>Lentibulariaceae</taxon>
        <taxon>Genlisea</taxon>
    </lineage>
</organism>
<evidence type="ECO:0000313" key="8">
    <source>
        <dbReference type="Proteomes" id="UP000015453"/>
    </source>
</evidence>
<dbReference type="EMBL" id="AUSU01000194">
    <property type="protein sequence ID" value="EPS74066.1"/>
    <property type="molecule type" value="Genomic_DNA"/>
</dbReference>
<dbReference type="OrthoDB" id="1585644at2759"/>
<evidence type="ECO:0000256" key="1">
    <source>
        <dbReference type="ARBA" id="ARBA00004308"/>
    </source>
</evidence>
<proteinExistence type="predicted"/>
<evidence type="ECO:0000256" key="2">
    <source>
        <dbReference type="ARBA" id="ARBA00022737"/>
    </source>
</evidence>
<dbReference type="Pfam" id="PF11904">
    <property type="entry name" value="ANKRD13_C"/>
    <property type="match status" value="1"/>
</dbReference>
<keyword evidence="3" id="KW-0472">Membrane</keyword>
<dbReference type="PROSITE" id="PS50297">
    <property type="entry name" value="ANK_REP_REGION"/>
    <property type="match status" value="1"/>
</dbReference>
<dbReference type="GO" id="GO:0005737">
    <property type="term" value="C:cytoplasm"/>
    <property type="evidence" value="ECO:0007669"/>
    <property type="project" value="TreeGrafter"/>
</dbReference>
<keyword evidence="8" id="KW-1185">Reference proteome</keyword>
<gene>
    <name evidence="7" type="ORF">M569_00685</name>
</gene>
<dbReference type="Proteomes" id="UP000015453">
    <property type="component" value="Unassembled WGS sequence"/>
</dbReference>
<evidence type="ECO:0000256" key="4">
    <source>
        <dbReference type="PROSITE-ProRule" id="PRU00023"/>
    </source>
</evidence>
<keyword evidence="4" id="KW-0040">ANK repeat</keyword>
<feature type="compositionally biased region" description="Basic residues" evidence="5">
    <location>
        <begin position="557"/>
        <end position="568"/>
    </location>
</feature>
<evidence type="ECO:0000259" key="6">
    <source>
        <dbReference type="Pfam" id="PF11904"/>
    </source>
</evidence>
<dbReference type="AlphaFoldDB" id="S8D9B9"/>
<dbReference type="InterPro" id="IPR055285">
    <property type="entry name" value="ANKRD13_C"/>
</dbReference>
<evidence type="ECO:0000313" key="7">
    <source>
        <dbReference type="EMBL" id="EPS74066.1"/>
    </source>
</evidence>
<sequence length="568" mass="63707">STAATVVRPQDYVDSPVHYAVATSNHGALANILAALPKLADPSKIQTEAESLAQETISEQIAAAIDRRDNALRETPLHLAVRLDDAAAARALAAAGADISLQNLAGWNPLQEALLRRFPGVAESLVEQHHLAAWSKWRRRLPRFVAALRRMRDFYMEISFHFESSIVPFVDRLAPSDTYKIWKRDGSLRADTSLAGYDGFKIQRANQSFLFLNDANCCINHSADFEIPQGSLLVVNHDEKKIYDAFQNAGNPLTDREIDSFCDQTSVYRPGMDVTRAELVGRTNWRGHEKTETIGDWKARVYEINNVIFTFRSRKVNLSEKRDNPCSSPCVLPLEIDEESDEGFIVAENPRFSVSSIRQRRHSSFIREDREFVTVSRKSVDIIPAVAKRRIPPPCAADRLVAQPQTKDKEYAKNLRPVVWLSDDFPLKTSELLPLLDILSGKVKAIRRLREILTTTFPVGTFPVKVTIPVIPTVKVVITFTKFVDLQPIESFYTPMTSPCNEDDATTNGGRYFPFSSSWLKSSLRQQSAAAVARPATDPFAIPSGYVWKGGDESSRKLKSSKSTRRMK</sequence>
<evidence type="ECO:0000256" key="5">
    <source>
        <dbReference type="SAM" id="MobiDB-lite"/>
    </source>
</evidence>
<dbReference type="GO" id="GO:0012505">
    <property type="term" value="C:endomembrane system"/>
    <property type="evidence" value="ECO:0007669"/>
    <property type="project" value="UniProtKB-SubCell"/>
</dbReference>
<dbReference type="Gene3D" id="1.25.40.20">
    <property type="entry name" value="Ankyrin repeat-containing domain"/>
    <property type="match status" value="1"/>
</dbReference>
<dbReference type="SUPFAM" id="SSF48403">
    <property type="entry name" value="Ankyrin repeat"/>
    <property type="match status" value="1"/>
</dbReference>
<comment type="caution">
    <text evidence="7">The sequence shown here is derived from an EMBL/GenBank/DDBJ whole genome shotgun (WGS) entry which is preliminary data.</text>
</comment>
<dbReference type="InterPro" id="IPR021832">
    <property type="entry name" value="ANKRD13"/>
</dbReference>
<dbReference type="PROSITE" id="PS50088">
    <property type="entry name" value="ANK_REPEAT"/>
    <property type="match status" value="1"/>
</dbReference>
<protein>
    <recommendedName>
        <fullName evidence="6">Ankyrin repeat domain-containing protein</fullName>
    </recommendedName>
</protein>
<feature type="region of interest" description="Disordered" evidence="5">
    <location>
        <begin position="549"/>
        <end position="568"/>
    </location>
</feature>
<comment type="subcellular location">
    <subcellularLocation>
        <location evidence="1">Endomembrane system</location>
    </subcellularLocation>
</comment>
<name>S8D9B9_9LAMI</name>
<dbReference type="PANTHER" id="PTHR12447:SF7">
    <property type="entry name" value="ANKYRIN REPEAT FAMILY PROTEIN"/>
    <property type="match status" value="1"/>
</dbReference>
<dbReference type="InterPro" id="IPR036770">
    <property type="entry name" value="Ankyrin_rpt-contain_sf"/>
</dbReference>
<dbReference type="PANTHER" id="PTHR12447">
    <property type="entry name" value="ANKYRIN REPEAT DOMAIN-CONTAINING PROTEIN 13"/>
    <property type="match status" value="1"/>
</dbReference>
<keyword evidence="2" id="KW-0677">Repeat</keyword>
<feature type="domain" description="Ankyrin repeat" evidence="6">
    <location>
        <begin position="189"/>
        <end position="546"/>
    </location>
</feature>
<feature type="non-terminal residue" evidence="7">
    <location>
        <position position="1"/>
    </location>
</feature>
<reference evidence="7 8" key="1">
    <citation type="journal article" date="2013" name="BMC Genomics">
        <title>The miniature genome of a carnivorous plant Genlisea aurea contains a low number of genes and short non-coding sequences.</title>
        <authorList>
            <person name="Leushkin E.V."/>
            <person name="Sutormin R.A."/>
            <person name="Nabieva E.R."/>
            <person name="Penin A.A."/>
            <person name="Kondrashov A.S."/>
            <person name="Logacheva M.D."/>
        </authorList>
    </citation>
    <scope>NUCLEOTIDE SEQUENCE [LARGE SCALE GENOMIC DNA]</scope>
</reference>
<feature type="repeat" description="ANK" evidence="4">
    <location>
        <begin position="72"/>
        <end position="104"/>
    </location>
</feature>